<dbReference type="SUPFAM" id="SSF53850">
    <property type="entry name" value="Periplasmic binding protein-like II"/>
    <property type="match status" value="1"/>
</dbReference>
<evidence type="ECO:0000256" key="3">
    <source>
        <dbReference type="ARBA" id="ARBA00023125"/>
    </source>
</evidence>
<evidence type="ECO:0000256" key="4">
    <source>
        <dbReference type="ARBA" id="ARBA00023163"/>
    </source>
</evidence>
<comment type="similarity">
    <text evidence="1">Belongs to the LysR transcriptional regulatory family.</text>
</comment>
<keyword evidence="3" id="KW-0238">DNA-binding</keyword>
<reference evidence="6" key="1">
    <citation type="journal article" date="2021" name="PeerJ">
        <title>Extensive microbial diversity within the chicken gut microbiome revealed by metagenomics and culture.</title>
        <authorList>
            <person name="Gilroy R."/>
            <person name="Ravi A."/>
            <person name="Getino M."/>
            <person name="Pursley I."/>
            <person name="Horton D.L."/>
            <person name="Alikhan N.F."/>
            <person name="Baker D."/>
            <person name="Gharbi K."/>
            <person name="Hall N."/>
            <person name="Watson M."/>
            <person name="Adriaenssens E.M."/>
            <person name="Foster-Nyarko E."/>
            <person name="Jarju S."/>
            <person name="Secka A."/>
            <person name="Antonio M."/>
            <person name="Oren A."/>
            <person name="Chaudhuri R.R."/>
            <person name="La Ragione R."/>
            <person name="Hildebrand F."/>
            <person name="Pallen M.J."/>
        </authorList>
    </citation>
    <scope>NUCLEOTIDE SEQUENCE</scope>
    <source>
        <strain evidence="6">CHK192-9172</strain>
    </source>
</reference>
<dbReference type="Pfam" id="PF00126">
    <property type="entry name" value="HTH_1"/>
    <property type="match status" value="1"/>
</dbReference>
<keyword evidence="4" id="KW-0804">Transcription</keyword>
<evidence type="ECO:0000313" key="6">
    <source>
        <dbReference type="EMBL" id="HIZ07372.1"/>
    </source>
</evidence>
<dbReference type="InterPro" id="IPR000847">
    <property type="entry name" value="LysR_HTH_N"/>
</dbReference>
<dbReference type="Proteomes" id="UP000824024">
    <property type="component" value="Unassembled WGS sequence"/>
</dbReference>
<evidence type="ECO:0000259" key="5">
    <source>
        <dbReference type="PROSITE" id="PS50931"/>
    </source>
</evidence>
<dbReference type="InterPro" id="IPR036390">
    <property type="entry name" value="WH_DNA-bd_sf"/>
</dbReference>
<dbReference type="EMBL" id="DXCH01000153">
    <property type="protein sequence ID" value="HIZ07372.1"/>
    <property type="molecule type" value="Genomic_DNA"/>
</dbReference>
<gene>
    <name evidence="6" type="ORF">IAA08_05490</name>
</gene>
<evidence type="ECO:0000256" key="1">
    <source>
        <dbReference type="ARBA" id="ARBA00009437"/>
    </source>
</evidence>
<dbReference type="Pfam" id="PF03466">
    <property type="entry name" value="LysR_substrate"/>
    <property type="match status" value="1"/>
</dbReference>
<dbReference type="InterPro" id="IPR036388">
    <property type="entry name" value="WH-like_DNA-bd_sf"/>
</dbReference>
<dbReference type="PANTHER" id="PTHR30126:SF91">
    <property type="entry name" value="LYSR FAMILY TRANSCRIPTIONAL REGULATOR"/>
    <property type="match status" value="1"/>
</dbReference>
<dbReference type="SUPFAM" id="SSF46785">
    <property type="entry name" value="Winged helix' DNA-binding domain"/>
    <property type="match status" value="1"/>
</dbReference>
<dbReference type="AlphaFoldDB" id="A0A9D2D2F8"/>
<evidence type="ECO:0000313" key="7">
    <source>
        <dbReference type="Proteomes" id="UP000824024"/>
    </source>
</evidence>
<dbReference type="Gene3D" id="3.40.190.10">
    <property type="entry name" value="Periplasmic binding protein-like II"/>
    <property type="match status" value="2"/>
</dbReference>
<dbReference type="Gene3D" id="1.10.10.10">
    <property type="entry name" value="Winged helix-like DNA-binding domain superfamily/Winged helix DNA-binding domain"/>
    <property type="match status" value="1"/>
</dbReference>
<dbReference type="GO" id="GO:0003700">
    <property type="term" value="F:DNA-binding transcription factor activity"/>
    <property type="evidence" value="ECO:0007669"/>
    <property type="project" value="InterPro"/>
</dbReference>
<comment type="caution">
    <text evidence="6">The sequence shown here is derived from an EMBL/GenBank/DDBJ whole genome shotgun (WGS) entry which is preliminary data.</text>
</comment>
<accession>A0A9D2D2F8</accession>
<dbReference type="PANTHER" id="PTHR30126">
    <property type="entry name" value="HTH-TYPE TRANSCRIPTIONAL REGULATOR"/>
    <property type="match status" value="1"/>
</dbReference>
<dbReference type="InterPro" id="IPR005119">
    <property type="entry name" value="LysR_subst-bd"/>
</dbReference>
<reference evidence="6" key="2">
    <citation type="submission" date="2021-04" db="EMBL/GenBank/DDBJ databases">
        <authorList>
            <person name="Gilroy R."/>
        </authorList>
    </citation>
    <scope>NUCLEOTIDE SEQUENCE</scope>
    <source>
        <strain evidence="6">CHK192-9172</strain>
    </source>
</reference>
<dbReference type="PROSITE" id="PS50931">
    <property type="entry name" value="HTH_LYSR"/>
    <property type="match status" value="1"/>
</dbReference>
<organism evidence="6 7">
    <name type="scientific">Candidatus Eubacterium avistercoris</name>
    <dbReference type="NCBI Taxonomy" id="2838567"/>
    <lineage>
        <taxon>Bacteria</taxon>
        <taxon>Bacillati</taxon>
        <taxon>Bacillota</taxon>
        <taxon>Clostridia</taxon>
        <taxon>Eubacteriales</taxon>
        <taxon>Eubacteriaceae</taxon>
        <taxon>Eubacterium</taxon>
    </lineage>
</organism>
<feature type="domain" description="HTH lysR-type" evidence="5">
    <location>
        <begin position="1"/>
        <end position="58"/>
    </location>
</feature>
<dbReference type="PRINTS" id="PR00039">
    <property type="entry name" value="HTHLYSR"/>
</dbReference>
<proteinExistence type="inferred from homology"/>
<name>A0A9D2D2F8_9FIRM</name>
<dbReference type="GO" id="GO:0000976">
    <property type="term" value="F:transcription cis-regulatory region binding"/>
    <property type="evidence" value="ECO:0007669"/>
    <property type="project" value="TreeGrafter"/>
</dbReference>
<protein>
    <submittedName>
        <fullName evidence="6">LysR family transcriptional regulator</fullName>
    </submittedName>
</protein>
<keyword evidence="2" id="KW-0805">Transcription regulation</keyword>
<evidence type="ECO:0000256" key="2">
    <source>
        <dbReference type="ARBA" id="ARBA00023015"/>
    </source>
</evidence>
<sequence>MLDYRVETFLTVCREMNYTKAAEVLNITQPNVSQHIKWLEDLYHQKLFAYHGRKLILTPAGELLKQTAMAMRHEEKLLRQQMVSVQEQQKTLAFGVTKSISEGFMKLRINRFLEKYAGGRIYFAVNNTRQLLEEINTMKLDFAIVEGNFDKNIYDYIVLEKERFIPVCAKDYPFKKKILCLEDLFDEPLIIREQGSGSREILENVLGSRNYTFQSFRSVMEIGDIGITKELLKDGSGITFLYEMAVKQELEEGSLKEIKIRDFDVCHEFALVWLKTQHFFSYYQQLAEDLKRSMADEKGDAAKDTIRKK</sequence>